<accession>A0AAP4JLA8</accession>
<evidence type="ECO:0000313" key="4">
    <source>
        <dbReference type="Proteomes" id="UP001231451"/>
    </source>
</evidence>
<dbReference type="Proteomes" id="UP001231451">
    <property type="component" value="Unassembled WGS sequence"/>
</dbReference>
<name>A0AAP4JLA8_LACPA</name>
<dbReference type="EMBL" id="JAUCBG010000035">
    <property type="protein sequence ID" value="MDM7455521.1"/>
    <property type="molecule type" value="Genomic_DNA"/>
</dbReference>
<keyword evidence="2" id="KW-0472">Membrane</keyword>
<keyword evidence="2" id="KW-0812">Transmembrane</keyword>
<comment type="caution">
    <text evidence="3">The sequence shown here is derived from an EMBL/GenBank/DDBJ whole genome shotgun (WGS) entry which is preliminary data.</text>
</comment>
<feature type="transmembrane region" description="Helical" evidence="2">
    <location>
        <begin position="37"/>
        <end position="60"/>
    </location>
</feature>
<evidence type="ECO:0000256" key="1">
    <source>
        <dbReference type="SAM" id="Coils"/>
    </source>
</evidence>
<keyword evidence="2" id="KW-1133">Transmembrane helix</keyword>
<evidence type="ECO:0000313" key="3">
    <source>
        <dbReference type="EMBL" id="MDM7455521.1"/>
    </source>
</evidence>
<feature type="transmembrane region" description="Helical" evidence="2">
    <location>
        <begin position="12"/>
        <end position="31"/>
    </location>
</feature>
<dbReference type="AlphaFoldDB" id="A0AAP4JLA8"/>
<organism evidence="3 4">
    <name type="scientific">Lacticaseibacillus paracasei</name>
    <name type="common">Lactobacillus paracasei</name>
    <dbReference type="NCBI Taxonomy" id="1597"/>
    <lineage>
        <taxon>Bacteria</taxon>
        <taxon>Bacillati</taxon>
        <taxon>Bacillota</taxon>
        <taxon>Bacilli</taxon>
        <taxon>Lactobacillales</taxon>
        <taxon>Lactobacillaceae</taxon>
        <taxon>Lacticaseibacillus</taxon>
    </lineage>
</organism>
<dbReference type="RefSeq" id="WP_289464110.1">
    <property type="nucleotide sequence ID" value="NZ_JAUCBE010000036.1"/>
</dbReference>
<keyword evidence="1" id="KW-0175">Coiled coil</keyword>
<protein>
    <submittedName>
        <fullName evidence="3">Uncharacterized protein</fullName>
    </submittedName>
</protein>
<proteinExistence type="predicted"/>
<evidence type="ECO:0000256" key="2">
    <source>
        <dbReference type="SAM" id="Phobius"/>
    </source>
</evidence>
<sequence length="145" mass="16778">MKKIPVLKCVKGAIGAALLAIFTILFLPAFSKPAKNVVMILICLAIQITLLLVWVCISWFEDRCSWTKDRNAWKKERDNLVKEKNLMRRKFDGQTLLRVKAEKKRDNAEKIIERLTESFSIMTNSKLVELQRKDVTNNGEKISNR</sequence>
<gene>
    <name evidence="3" type="ORF">QUF16_14355</name>
</gene>
<reference evidence="3" key="1">
    <citation type="submission" date="2023-06" db="EMBL/GenBank/DDBJ databases">
        <title>Draft Genome Sequences of lactic acid bacteria strains isolated from fermented milk products.</title>
        <authorList>
            <person name="Elcheninov A.G."/>
            <person name="Klyukina A."/>
            <person name="Zayulina K.S."/>
            <person name="Gavirova L.A."/>
            <person name="Shcherbakova P.A."/>
            <person name="Shestakov A.I."/>
            <person name="Kublanov I.V."/>
            <person name="Kochetkova T.V."/>
        </authorList>
    </citation>
    <scope>NUCLEOTIDE SEQUENCE</scope>
    <source>
        <strain evidence="3">TOM.1374</strain>
    </source>
</reference>
<feature type="coiled-coil region" evidence="1">
    <location>
        <begin position="70"/>
        <end position="118"/>
    </location>
</feature>